<dbReference type="EMBL" id="MU006702">
    <property type="protein sequence ID" value="KAF2632927.1"/>
    <property type="molecule type" value="Genomic_DNA"/>
</dbReference>
<evidence type="ECO:0000313" key="1">
    <source>
        <dbReference type="EMBL" id="KAF2632927.1"/>
    </source>
</evidence>
<reference evidence="1" key="1">
    <citation type="journal article" date="2020" name="Stud. Mycol.">
        <title>101 Dothideomycetes genomes: a test case for predicting lifestyles and emergence of pathogens.</title>
        <authorList>
            <person name="Haridas S."/>
            <person name="Albert R."/>
            <person name="Binder M."/>
            <person name="Bloem J."/>
            <person name="Labutti K."/>
            <person name="Salamov A."/>
            <person name="Andreopoulos B."/>
            <person name="Baker S."/>
            <person name="Barry K."/>
            <person name="Bills G."/>
            <person name="Bluhm B."/>
            <person name="Cannon C."/>
            <person name="Castanera R."/>
            <person name="Culley D."/>
            <person name="Daum C."/>
            <person name="Ezra D."/>
            <person name="Gonzalez J."/>
            <person name="Henrissat B."/>
            <person name="Kuo A."/>
            <person name="Liang C."/>
            <person name="Lipzen A."/>
            <person name="Lutzoni F."/>
            <person name="Magnuson J."/>
            <person name="Mondo S."/>
            <person name="Nolan M."/>
            <person name="Ohm R."/>
            <person name="Pangilinan J."/>
            <person name="Park H.-J."/>
            <person name="Ramirez L."/>
            <person name="Alfaro M."/>
            <person name="Sun H."/>
            <person name="Tritt A."/>
            <person name="Yoshinaga Y."/>
            <person name="Zwiers L.-H."/>
            <person name="Turgeon B."/>
            <person name="Goodwin S."/>
            <person name="Spatafora J."/>
            <person name="Crous P."/>
            <person name="Grigoriev I."/>
        </authorList>
    </citation>
    <scope>NUCLEOTIDE SEQUENCE</scope>
    <source>
        <strain evidence="1">CBS 525.71</strain>
    </source>
</reference>
<comment type="caution">
    <text evidence="1">The sequence shown here is derived from an EMBL/GenBank/DDBJ whole genome shotgun (WGS) entry which is preliminary data.</text>
</comment>
<sequence length="113" mass="11912">MKPKRVTAAPASKRCGATLGLLLLPGHHCEAAGLHLTPATSQTLHDPIYCGVILLLDRGNTCVTAAMIGNSSEATSLPMVTRASIHTLIISSVTVLFKTTLRTVITHSLINNN</sequence>
<keyword evidence="2" id="KW-1185">Reference proteome</keyword>
<evidence type="ECO:0000313" key="2">
    <source>
        <dbReference type="Proteomes" id="UP000799754"/>
    </source>
</evidence>
<protein>
    <submittedName>
        <fullName evidence="1">Uncharacterized protein</fullName>
    </submittedName>
</protein>
<name>A0ACB6SG32_9PLEO</name>
<proteinExistence type="predicted"/>
<organism evidence="1 2">
    <name type="scientific">Macroventuria anomochaeta</name>
    <dbReference type="NCBI Taxonomy" id="301207"/>
    <lineage>
        <taxon>Eukaryota</taxon>
        <taxon>Fungi</taxon>
        <taxon>Dikarya</taxon>
        <taxon>Ascomycota</taxon>
        <taxon>Pezizomycotina</taxon>
        <taxon>Dothideomycetes</taxon>
        <taxon>Pleosporomycetidae</taxon>
        <taxon>Pleosporales</taxon>
        <taxon>Pleosporineae</taxon>
        <taxon>Didymellaceae</taxon>
        <taxon>Macroventuria</taxon>
    </lineage>
</organism>
<dbReference type="Proteomes" id="UP000799754">
    <property type="component" value="Unassembled WGS sequence"/>
</dbReference>
<accession>A0ACB6SG32</accession>
<gene>
    <name evidence="1" type="ORF">BU25DRAFT_85881</name>
</gene>